<keyword evidence="2" id="KW-1185">Reference proteome</keyword>
<feature type="non-terminal residue" evidence="1">
    <location>
        <position position="1"/>
    </location>
</feature>
<dbReference type="Proteomes" id="UP000807469">
    <property type="component" value="Unassembled WGS sequence"/>
</dbReference>
<sequence length="246" mass="26716">PHALLDNLGRICAVLAGRPALDPNWDIATVQAGELMTELRKAGQEDGTFRSDEEAHRCGHFFNLACGVSYGGGQKLPGNLVLGRKQAIADALLADTNIRRIAGFQSSCFSFYFPKVYQHYWTHLGLLYGRLPTLRANFPNISIYPACTFNLGPTTATHDHNDSANVASGICAITALGNFDHKLGGHLILFDLGLVITFPAGSTVLIPSALFRHGNTPIVGDGAIRMSFTQYCSGGLFRWVQYGFRT</sequence>
<dbReference type="Gene3D" id="3.60.130.30">
    <property type="match status" value="1"/>
</dbReference>
<gene>
    <name evidence="1" type="ORF">BDN70DRAFT_762895</name>
</gene>
<protein>
    <submittedName>
        <fullName evidence="1">Uncharacterized protein</fullName>
    </submittedName>
</protein>
<accession>A0A9P6CTZ1</accession>
<name>A0A9P6CTZ1_9AGAR</name>
<organism evidence="1 2">
    <name type="scientific">Pholiota conissans</name>
    <dbReference type="NCBI Taxonomy" id="109636"/>
    <lineage>
        <taxon>Eukaryota</taxon>
        <taxon>Fungi</taxon>
        <taxon>Dikarya</taxon>
        <taxon>Basidiomycota</taxon>
        <taxon>Agaricomycotina</taxon>
        <taxon>Agaricomycetes</taxon>
        <taxon>Agaricomycetidae</taxon>
        <taxon>Agaricales</taxon>
        <taxon>Agaricineae</taxon>
        <taxon>Strophariaceae</taxon>
        <taxon>Pholiota</taxon>
    </lineage>
</organism>
<dbReference type="EMBL" id="MU155519">
    <property type="protein sequence ID" value="KAF9472584.1"/>
    <property type="molecule type" value="Genomic_DNA"/>
</dbReference>
<feature type="non-terminal residue" evidence="1">
    <location>
        <position position="246"/>
    </location>
</feature>
<dbReference type="AlphaFoldDB" id="A0A9P6CTZ1"/>
<proteinExistence type="predicted"/>
<evidence type="ECO:0000313" key="1">
    <source>
        <dbReference type="EMBL" id="KAF9472584.1"/>
    </source>
</evidence>
<evidence type="ECO:0000313" key="2">
    <source>
        <dbReference type="Proteomes" id="UP000807469"/>
    </source>
</evidence>
<dbReference type="OrthoDB" id="3202607at2759"/>
<reference evidence="1" key="1">
    <citation type="submission" date="2020-11" db="EMBL/GenBank/DDBJ databases">
        <authorList>
            <consortium name="DOE Joint Genome Institute"/>
            <person name="Ahrendt S."/>
            <person name="Riley R."/>
            <person name="Andreopoulos W."/>
            <person name="Labutti K."/>
            <person name="Pangilinan J."/>
            <person name="Ruiz-Duenas F.J."/>
            <person name="Barrasa J.M."/>
            <person name="Sanchez-Garcia M."/>
            <person name="Camarero S."/>
            <person name="Miyauchi S."/>
            <person name="Serrano A."/>
            <person name="Linde D."/>
            <person name="Babiker R."/>
            <person name="Drula E."/>
            <person name="Ayuso-Fernandez I."/>
            <person name="Pacheco R."/>
            <person name="Padilla G."/>
            <person name="Ferreira P."/>
            <person name="Barriuso J."/>
            <person name="Kellner H."/>
            <person name="Castanera R."/>
            <person name="Alfaro M."/>
            <person name="Ramirez L."/>
            <person name="Pisabarro A.G."/>
            <person name="Kuo A."/>
            <person name="Tritt A."/>
            <person name="Lipzen A."/>
            <person name="He G."/>
            <person name="Yan M."/>
            <person name="Ng V."/>
            <person name="Cullen D."/>
            <person name="Martin F."/>
            <person name="Rosso M.-N."/>
            <person name="Henrissat B."/>
            <person name="Hibbett D."/>
            <person name="Martinez A.T."/>
            <person name="Grigoriev I.V."/>
        </authorList>
    </citation>
    <scope>NUCLEOTIDE SEQUENCE</scope>
    <source>
        <strain evidence="1">CIRM-BRFM 674</strain>
    </source>
</reference>
<comment type="caution">
    <text evidence="1">The sequence shown here is derived from an EMBL/GenBank/DDBJ whole genome shotgun (WGS) entry which is preliminary data.</text>
</comment>